<comment type="caution">
    <text evidence="8">The sequence shown here is derived from an EMBL/GenBank/DDBJ whole genome shotgun (WGS) entry which is preliminary data.</text>
</comment>
<dbReference type="InterPro" id="IPR011990">
    <property type="entry name" value="TPR-like_helical_dom_sf"/>
</dbReference>
<dbReference type="PROSITE" id="PS51375">
    <property type="entry name" value="PPR"/>
    <property type="match status" value="4"/>
</dbReference>
<feature type="repeat" description="PPR" evidence="7">
    <location>
        <begin position="519"/>
        <end position="553"/>
    </location>
</feature>
<comment type="similarity">
    <text evidence="6">Belongs to the class I-like SAM-binding methyltransferase superfamily. Cation-dependent O-methyltransferase family.</text>
</comment>
<keyword evidence="2" id="KW-0489">Methyltransferase</keyword>
<evidence type="ECO:0000256" key="7">
    <source>
        <dbReference type="PROSITE-ProRule" id="PRU00708"/>
    </source>
</evidence>
<dbReference type="PROSITE" id="PS51682">
    <property type="entry name" value="SAM_OMT_I"/>
    <property type="match status" value="1"/>
</dbReference>
<dbReference type="EMBL" id="CAUYUJ010015313">
    <property type="protein sequence ID" value="CAK0852442.1"/>
    <property type="molecule type" value="Genomic_DNA"/>
</dbReference>
<dbReference type="Pfam" id="PF13812">
    <property type="entry name" value="PPR_3"/>
    <property type="match status" value="1"/>
</dbReference>
<accession>A0ABN9U1G1</accession>
<evidence type="ECO:0000256" key="2">
    <source>
        <dbReference type="ARBA" id="ARBA00022603"/>
    </source>
</evidence>
<dbReference type="EC" id="2.1.1.6" evidence="1"/>
<dbReference type="NCBIfam" id="TIGR00756">
    <property type="entry name" value="PPR"/>
    <property type="match status" value="1"/>
</dbReference>
<dbReference type="Gene3D" id="3.40.50.150">
    <property type="entry name" value="Vaccinia Virus protein VP39"/>
    <property type="match status" value="1"/>
</dbReference>
<proteinExistence type="inferred from homology"/>
<keyword evidence="5" id="KW-0128">Catecholamine metabolism</keyword>
<keyword evidence="9" id="KW-1185">Reference proteome</keyword>
<dbReference type="SUPFAM" id="SSF53335">
    <property type="entry name" value="S-adenosyl-L-methionine-dependent methyltransferases"/>
    <property type="match status" value="1"/>
</dbReference>
<evidence type="ECO:0000256" key="1">
    <source>
        <dbReference type="ARBA" id="ARBA00012880"/>
    </source>
</evidence>
<feature type="repeat" description="PPR" evidence="7">
    <location>
        <begin position="654"/>
        <end position="688"/>
    </location>
</feature>
<feature type="repeat" description="PPR" evidence="7">
    <location>
        <begin position="554"/>
        <end position="588"/>
    </location>
</feature>
<feature type="repeat" description="PPR" evidence="7">
    <location>
        <begin position="453"/>
        <end position="487"/>
    </location>
</feature>
<organism evidence="8 9">
    <name type="scientific">Prorocentrum cordatum</name>
    <dbReference type="NCBI Taxonomy" id="2364126"/>
    <lineage>
        <taxon>Eukaryota</taxon>
        <taxon>Sar</taxon>
        <taxon>Alveolata</taxon>
        <taxon>Dinophyceae</taxon>
        <taxon>Prorocentrales</taxon>
        <taxon>Prorocentraceae</taxon>
        <taxon>Prorocentrum</taxon>
    </lineage>
</organism>
<dbReference type="PANTHER" id="PTHR43836">
    <property type="entry name" value="CATECHOL O-METHYLTRANSFERASE 1-RELATED"/>
    <property type="match status" value="1"/>
</dbReference>
<name>A0ABN9U1G1_9DINO</name>
<dbReference type="PANTHER" id="PTHR43836:SF2">
    <property type="entry name" value="CATECHOL O-METHYLTRANSFERASE 1-RELATED"/>
    <property type="match status" value="1"/>
</dbReference>
<dbReference type="InterPro" id="IPR029063">
    <property type="entry name" value="SAM-dependent_MTases_sf"/>
</dbReference>
<evidence type="ECO:0000313" key="8">
    <source>
        <dbReference type="EMBL" id="CAK0852442.1"/>
    </source>
</evidence>
<sequence>MRMFWQFQRSGSEPDEALLTAAVRAAQRGGLWEQSLGLYLGAPRALPTAAFGAAVLACSEAREWERALRLLDGLPQRLGGPELDQPAKSALRAYSTLLMECEQGGLTEHEMTLLRAQLAPRPALVMPARAPYAKELALLQHVLATATRGDPASVCAAMQRFGEDTLALSRRWLKIVAGEKAGVVASALRRAPAGEVEVLEIGAYCGFSAVLMARERPSARVTSLELDPVHVVIARNVIAWAGLTGAVRVVTGHSRHLLPRLARAREASGRPPFSFVFMDQRGSRYHEDLELLERHGLVRPGTVVLADNVLKPGAPLFLWRVTQGRAYSTTIVSVTEFAMPAEDWMSISTRTDHPDATCAEPPAELRLLDAECDRTRDRASNADGGVPFADWRAAARRLRSALLRAGISAQAQAPANYLVPEWLRGQSQCEGSAGGWAGALRLLSASLASSELDVGSWKAVISACAQSGQWAVVLDLLRSMQAHRAEPDSFALTTAMGACARGTAWAESLRLMGEMAAPDAPAFGAAIAACARGQQAGRALRLLERMRRRRLDPDAQAFGAAMDACESAGKHVAVLKLFDEMRSRRLAPLPGSFHMAIGACTQRKHRGRVPELLQLMGELSVGPGLHAYRVAIGASPARALELLAEARRQGLSPDVVTYNAAVAAAARRGRTQDALGLLRGMAALGAAPDREMRLRRVALDQAGQAAALGGKEESADAQAVLPLLRAMREERLAPAVAPAASMLIRTFSMPSWKPSADIWRVEWASHRNSESCQE</sequence>
<reference evidence="8" key="1">
    <citation type="submission" date="2023-10" db="EMBL/GenBank/DDBJ databases">
        <authorList>
            <person name="Chen Y."/>
            <person name="Shah S."/>
            <person name="Dougan E. K."/>
            <person name="Thang M."/>
            <person name="Chan C."/>
        </authorList>
    </citation>
    <scope>NUCLEOTIDE SEQUENCE [LARGE SCALE GENOMIC DNA]</scope>
</reference>
<keyword evidence="3" id="KW-0808">Transferase</keyword>
<dbReference type="CDD" id="cd02440">
    <property type="entry name" value="AdoMet_MTases"/>
    <property type="match status" value="1"/>
</dbReference>
<dbReference type="InterPro" id="IPR002935">
    <property type="entry name" value="SAM_O-MeTrfase"/>
</dbReference>
<gene>
    <name evidence="8" type="ORF">PCOR1329_LOCUS44221</name>
</gene>
<dbReference type="Pfam" id="PF01535">
    <property type="entry name" value="PPR"/>
    <property type="match status" value="2"/>
</dbReference>
<evidence type="ECO:0000256" key="6">
    <source>
        <dbReference type="ARBA" id="ARBA00023453"/>
    </source>
</evidence>
<dbReference type="InterPro" id="IPR002885">
    <property type="entry name" value="PPR_rpt"/>
</dbReference>
<dbReference type="Gene3D" id="1.25.40.10">
    <property type="entry name" value="Tetratricopeptide repeat domain"/>
    <property type="match status" value="2"/>
</dbReference>
<evidence type="ECO:0000256" key="4">
    <source>
        <dbReference type="ARBA" id="ARBA00022691"/>
    </source>
</evidence>
<evidence type="ECO:0000256" key="3">
    <source>
        <dbReference type="ARBA" id="ARBA00022679"/>
    </source>
</evidence>
<evidence type="ECO:0000256" key="5">
    <source>
        <dbReference type="ARBA" id="ARBA00022939"/>
    </source>
</evidence>
<evidence type="ECO:0000313" key="9">
    <source>
        <dbReference type="Proteomes" id="UP001189429"/>
    </source>
</evidence>
<dbReference type="Proteomes" id="UP001189429">
    <property type="component" value="Unassembled WGS sequence"/>
</dbReference>
<protein>
    <recommendedName>
        <fullName evidence="1">catechol O-methyltransferase</fullName>
        <ecNumber evidence="1">2.1.1.6</ecNumber>
    </recommendedName>
</protein>
<dbReference type="Pfam" id="PF01596">
    <property type="entry name" value="Methyltransf_3"/>
    <property type="match status" value="1"/>
</dbReference>
<keyword evidence="4" id="KW-0949">S-adenosyl-L-methionine</keyword>